<dbReference type="PIRSF" id="PIRSF017082">
    <property type="entry name" value="YflP"/>
    <property type="match status" value="1"/>
</dbReference>
<comment type="caution">
    <text evidence="3">The sequence shown here is derived from an EMBL/GenBank/DDBJ whole genome shotgun (WGS) entry which is preliminary data.</text>
</comment>
<evidence type="ECO:0000256" key="1">
    <source>
        <dbReference type="ARBA" id="ARBA00006987"/>
    </source>
</evidence>
<evidence type="ECO:0000313" key="3">
    <source>
        <dbReference type="EMBL" id="MBS7811507.1"/>
    </source>
</evidence>
<dbReference type="Proteomes" id="UP000766336">
    <property type="component" value="Unassembled WGS sequence"/>
</dbReference>
<reference evidence="3 4" key="1">
    <citation type="submission" date="2021-05" db="EMBL/GenBank/DDBJ databases">
        <title>Roseococcus sp. XZZS9, whole genome shotgun sequencing project.</title>
        <authorList>
            <person name="Zhao G."/>
            <person name="Shen L."/>
        </authorList>
    </citation>
    <scope>NUCLEOTIDE SEQUENCE [LARGE SCALE GENOMIC DNA]</scope>
    <source>
        <strain evidence="3 4">XZZS9</strain>
    </source>
</reference>
<dbReference type="InterPro" id="IPR042100">
    <property type="entry name" value="Bug_dom1"/>
</dbReference>
<feature type="chain" id="PRO_5047133428" evidence="2">
    <location>
        <begin position="25"/>
        <end position="322"/>
    </location>
</feature>
<keyword evidence="4" id="KW-1185">Reference proteome</keyword>
<proteinExistence type="inferred from homology"/>
<dbReference type="RefSeq" id="WP_213670179.1">
    <property type="nucleotide sequence ID" value="NZ_JAHCDA010000002.1"/>
</dbReference>
<organism evidence="3 4">
    <name type="scientific">Roseococcus pinisoli</name>
    <dbReference type="NCBI Taxonomy" id="2835040"/>
    <lineage>
        <taxon>Bacteria</taxon>
        <taxon>Pseudomonadati</taxon>
        <taxon>Pseudomonadota</taxon>
        <taxon>Alphaproteobacteria</taxon>
        <taxon>Acetobacterales</taxon>
        <taxon>Roseomonadaceae</taxon>
        <taxon>Roseococcus</taxon>
    </lineage>
</organism>
<dbReference type="PANTHER" id="PTHR42928">
    <property type="entry name" value="TRICARBOXYLATE-BINDING PROTEIN"/>
    <property type="match status" value="1"/>
</dbReference>
<feature type="signal peptide" evidence="2">
    <location>
        <begin position="1"/>
        <end position="24"/>
    </location>
</feature>
<keyword evidence="2" id="KW-0732">Signal</keyword>
<gene>
    <name evidence="3" type="ORF">KHU32_11205</name>
</gene>
<dbReference type="PANTHER" id="PTHR42928:SF5">
    <property type="entry name" value="BLR1237 PROTEIN"/>
    <property type="match status" value="1"/>
</dbReference>
<sequence length="322" mass="34251">MNITRRRAALGSLASLAAPRLATAQSYPTRPIRIVIPYAAGGGSDSVGRLFYARLSEALGQPIVIENRGGGGGTIGANAVARAANDGYTLLHDTSAFAVNPFLLPSLPYDAVRDFTPIFLAATVPTMLTVHPSVEARTVPELIELVKRTPGGVECASAGNGTMQHLGLELFRLRTGAPLNHVPYRGGAPAVSDLIGGQIKYAFVDGAAILPFLRAGQVRALAHNGTGRLAALPNLPAMSEFIPDFEAVVWNGLIAPAGTPEPVIRRLNTELNGMLGDPHFVERLDGMNMATRRNTPEEFRSFLAAEMQRWGTVVREARITVG</sequence>
<dbReference type="Gene3D" id="3.40.190.150">
    <property type="entry name" value="Bordetella uptake gene, domain 1"/>
    <property type="match status" value="1"/>
</dbReference>
<evidence type="ECO:0000313" key="4">
    <source>
        <dbReference type="Proteomes" id="UP000766336"/>
    </source>
</evidence>
<dbReference type="CDD" id="cd13578">
    <property type="entry name" value="PBP2_Bug27"/>
    <property type="match status" value="1"/>
</dbReference>
<accession>A0ABS5QF07</accession>
<name>A0ABS5QF07_9PROT</name>
<dbReference type="EMBL" id="JAHCDA010000002">
    <property type="protein sequence ID" value="MBS7811507.1"/>
    <property type="molecule type" value="Genomic_DNA"/>
</dbReference>
<dbReference type="InterPro" id="IPR005064">
    <property type="entry name" value="BUG"/>
</dbReference>
<evidence type="ECO:0000256" key="2">
    <source>
        <dbReference type="SAM" id="SignalP"/>
    </source>
</evidence>
<dbReference type="SUPFAM" id="SSF53850">
    <property type="entry name" value="Periplasmic binding protein-like II"/>
    <property type="match status" value="1"/>
</dbReference>
<dbReference type="Gene3D" id="3.40.190.10">
    <property type="entry name" value="Periplasmic binding protein-like II"/>
    <property type="match status" value="1"/>
</dbReference>
<protein>
    <submittedName>
        <fullName evidence="3">Tripartite tricarboxylate transporter substrate binding protein</fullName>
    </submittedName>
</protein>
<dbReference type="Pfam" id="PF03401">
    <property type="entry name" value="TctC"/>
    <property type="match status" value="1"/>
</dbReference>
<comment type="similarity">
    <text evidence="1">Belongs to the UPF0065 (bug) family.</text>
</comment>